<sequence length="115" mass="13032">MESLSTAVRGLKSIAKARKIAGCAPHALMQYDMDCRAHVALALLMLKRTHARLEYLFTGDEKWILSSNVHRMPYGLTKVRMQKTFLNPTYTPKRLCFVSGGAYTASNTRQLRDLQ</sequence>
<evidence type="ECO:0000313" key="2">
    <source>
        <dbReference type="Proteomes" id="UP000024635"/>
    </source>
</evidence>
<reference evidence="2" key="1">
    <citation type="journal article" date="2015" name="Nat. Genet.">
        <title>The genome and transcriptome of the zoonotic hookworm Ancylostoma ceylanicum identify infection-specific gene families.</title>
        <authorList>
            <person name="Schwarz E.M."/>
            <person name="Hu Y."/>
            <person name="Antoshechkin I."/>
            <person name="Miller M.M."/>
            <person name="Sternberg P.W."/>
            <person name="Aroian R.V."/>
        </authorList>
    </citation>
    <scope>NUCLEOTIDE SEQUENCE</scope>
    <source>
        <strain evidence="2">HY135</strain>
    </source>
</reference>
<proteinExistence type="predicted"/>
<organism evidence="1 2">
    <name type="scientific">Ancylostoma ceylanicum</name>
    <dbReference type="NCBI Taxonomy" id="53326"/>
    <lineage>
        <taxon>Eukaryota</taxon>
        <taxon>Metazoa</taxon>
        <taxon>Ecdysozoa</taxon>
        <taxon>Nematoda</taxon>
        <taxon>Chromadorea</taxon>
        <taxon>Rhabditida</taxon>
        <taxon>Rhabditina</taxon>
        <taxon>Rhabditomorpha</taxon>
        <taxon>Strongyloidea</taxon>
        <taxon>Ancylostomatidae</taxon>
        <taxon>Ancylostomatinae</taxon>
        <taxon>Ancylostoma</taxon>
    </lineage>
</organism>
<dbReference type="EMBL" id="JARK01001393">
    <property type="protein sequence ID" value="EYC10224.1"/>
    <property type="molecule type" value="Genomic_DNA"/>
</dbReference>
<dbReference type="Proteomes" id="UP000024635">
    <property type="component" value="Unassembled WGS sequence"/>
</dbReference>
<gene>
    <name evidence="1" type="primary">Acey_s0057.g2828</name>
    <name evidence="1" type="ORF">Y032_0057g2828</name>
</gene>
<keyword evidence="2" id="KW-1185">Reference proteome</keyword>
<dbReference type="STRING" id="53326.A0A016U4J4"/>
<accession>A0A016U4J4</accession>
<protein>
    <submittedName>
        <fullName evidence="1">Uncharacterized protein</fullName>
    </submittedName>
</protein>
<dbReference type="OrthoDB" id="10501335at2759"/>
<name>A0A016U4J4_9BILA</name>
<comment type="caution">
    <text evidence="1">The sequence shown here is derived from an EMBL/GenBank/DDBJ whole genome shotgun (WGS) entry which is preliminary data.</text>
</comment>
<dbReference type="AlphaFoldDB" id="A0A016U4J4"/>
<evidence type="ECO:0000313" key="1">
    <source>
        <dbReference type="EMBL" id="EYC10224.1"/>
    </source>
</evidence>